<evidence type="ECO:0000256" key="2">
    <source>
        <dbReference type="ARBA" id="ARBA00022679"/>
    </source>
</evidence>
<dbReference type="EMBL" id="LT934118">
    <property type="protein sequence ID" value="VAI10236.1"/>
    <property type="molecule type" value="Genomic_DNA"/>
</dbReference>
<dbReference type="InterPro" id="IPR000719">
    <property type="entry name" value="Prot_kinase_dom"/>
</dbReference>
<evidence type="ECO:0000256" key="1">
    <source>
        <dbReference type="ARBA" id="ARBA00012513"/>
    </source>
</evidence>
<keyword evidence="2" id="KW-0808">Transferase</keyword>
<dbReference type="AlphaFoldDB" id="A0A9R0TFK1"/>
<dbReference type="FunFam" id="3.30.200.20:FF:000228">
    <property type="entry name" value="Serine/threonine-protein kinase BIK1"/>
    <property type="match status" value="1"/>
</dbReference>
<keyword evidence="10" id="KW-1185">Reference proteome</keyword>
<dbReference type="Pfam" id="PF07714">
    <property type="entry name" value="PK_Tyr_Ser-Thr"/>
    <property type="match status" value="1"/>
</dbReference>
<dbReference type="EC" id="2.7.11.1" evidence="1"/>
<feature type="region of interest" description="Disordered" evidence="7">
    <location>
        <begin position="1"/>
        <end position="44"/>
    </location>
</feature>
<keyword evidence="3 6" id="KW-0547">Nucleotide-binding</keyword>
<name>A0A9R0TFK1_TRITD</name>
<dbReference type="InterPro" id="IPR017441">
    <property type="entry name" value="Protein_kinase_ATP_BS"/>
</dbReference>
<feature type="domain" description="Protein kinase" evidence="8">
    <location>
        <begin position="71"/>
        <end position="172"/>
    </location>
</feature>
<evidence type="ECO:0000256" key="7">
    <source>
        <dbReference type="SAM" id="MobiDB-lite"/>
    </source>
</evidence>
<gene>
    <name evidence="9" type="ORF">TRITD_4Bv1G184970</name>
</gene>
<dbReference type="GO" id="GO:0005524">
    <property type="term" value="F:ATP binding"/>
    <property type="evidence" value="ECO:0007669"/>
    <property type="project" value="UniProtKB-UniRule"/>
</dbReference>
<dbReference type="Gramene" id="TRITD4Bv1G184970.1">
    <property type="protein sequence ID" value="TRITD4Bv1G184970.1"/>
    <property type="gene ID" value="TRITD4Bv1G184970"/>
</dbReference>
<dbReference type="InterPro" id="IPR050823">
    <property type="entry name" value="Plant_Ser_Thr_Prot_Kinase"/>
</dbReference>
<feature type="binding site" evidence="6">
    <location>
        <position position="109"/>
    </location>
    <ligand>
        <name>ATP</name>
        <dbReference type="ChEBI" id="CHEBI:30616"/>
    </ligand>
</feature>
<keyword evidence="5 6" id="KW-0067">ATP-binding</keyword>
<evidence type="ECO:0000256" key="5">
    <source>
        <dbReference type="ARBA" id="ARBA00022840"/>
    </source>
</evidence>
<dbReference type="PANTHER" id="PTHR45621">
    <property type="entry name" value="OS01G0588500 PROTEIN-RELATED"/>
    <property type="match status" value="1"/>
</dbReference>
<sequence length="172" mass="18645">MGNCFRSGGKPASPPAKGKPLPSSSSGGGGGREEESLEPYRGWPSAGGRVLDAPRLRVFTLAELRAVTRGFKPEMVLGEGGFGRVYKGWVDERTLNPAKSSAGVVVAVKRLNAESVQGLQEWQSEVNFLGRLQHPNLVRLLGYCGDGDDRDLLLVYEFMPKGSLENHLFRST</sequence>
<evidence type="ECO:0000313" key="9">
    <source>
        <dbReference type="EMBL" id="VAI10236.1"/>
    </source>
</evidence>
<organism evidence="9 10">
    <name type="scientific">Triticum turgidum subsp. durum</name>
    <name type="common">Durum wheat</name>
    <name type="synonym">Triticum durum</name>
    <dbReference type="NCBI Taxonomy" id="4567"/>
    <lineage>
        <taxon>Eukaryota</taxon>
        <taxon>Viridiplantae</taxon>
        <taxon>Streptophyta</taxon>
        <taxon>Embryophyta</taxon>
        <taxon>Tracheophyta</taxon>
        <taxon>Spermatophyta</taxon>
        <taxon>Magnoliopsida</taxon>
        <taxon>Liliopsida</taxon>
        <taxon>Poales</taxon>
        <taxon>Poaceae</taxon>
        <taxon>BOP clade</taxon>
        <taxon>Pooideae</taxon>
        <taxon>Triticodae</taxon>
        <taxon>Triticeae</taxon>
        <taxon>Triticinae</taxon>
        <taxon>Triticum</taxon>
    </lineage>
</organism>
<dbReference type="InterPro" id="IPR011009">
    <property type="entry name" value="Kinase-like_dom_sf"/>
</dbReference>
<accession>A0A9R0TFK1</accession>
<dbReference type="PROSITE" id="PS00107">
    <property type="entry name" value="PROTEIN_KINASE_ATP"/>
    <property type="match status" value="1"/>
</dbReference>
<evidence type="ECO:0000256" key="6">
    <source>
        <dbReference type="PROSITE-ProRule" id="PRU10141"/>
    </source>
</evidence>
<dbReference type="Proteomes" id="UP000324705">
    <property type="component" value="Chromosome 4B"/>
</dbReference>
<dbReference type="Gene3D" id="3.30.200.20">
    <property type="entry name" value="Phosphorylase Kinase, domain 1"/>
    <property type="match status" value="1"/>
</dbReference>
<dbReference type="PROSITE" id="PS50011">
    <property type="entry name" value="PROTEIN_KINASE_DOM"/>
    <property type="match status" value="1"/>
</dbReference>
<proteinExistence type="predicted"/>
<protein>
    <recommendedName>
        <fullName evidence="1">non-specific serine/threonine protein kinase</fullName>
        <ecNumber evidence="1">2.7.11.1</ecNumber>
    </recommendedName>
</protein>
<evidence type="ECO:0000256" key="3">
    <source>
        <dbReference type="ARBA" id="ARBA00022741"/>
    </source>
</evidence>
<feature type="compositionally biased region" description="Low complexity" evidence="7">
    <location>
        <begin position="7"/>
        <end position="25"/>
    </location>
</feature>
<dbReference type="SUPFAM" id="SSF56112">
    <property type="entry name" value="Protein kinase-like (PK-like)"/>
    <property type="match status" value="1"/>
</dbReference>
<keyword evidence="4" id="KW-0418">Kinase</keyword>
<evidence type="ECO:0000313" key="10">
    <source>
        <dbReference type="Proteomes" id="UP000324705"/>
    </source>
</evidence>
<dbReference type="InterPro" id="IPR001245">
    <property type="entry name" value="Ser-Thr/Tyr_kinase_cat_dom"/>
</dbReference>
<evidence type="ECO:0000259" key="8">
    <source>
        <dbReference type="PROSITE" id="PS50011"/>
    </source>
</evidence>
<dbReference type="GO" id="GO:0004674">
    <property type="term" value="F:protein serine/threonine kinase activity"/>
    <property type="evidence" value="ECO:0007669"/>
    <property type="project" value="UniProtKB-EC"/>
</dbReference>
<evidence type="ECO:0000256" key="4">
    <source>
        <dbReference type="ARBA" id="ARBA00022777"/>
    </source>
</evidence>
<reference evidence="9 10" key="1">
    <citation type="submission" date="2017-09" db="EMBL/GenBank/DDBJ databases">
        <authorList>
            <consortium name="International Durum Wheat Genome Sequencing Consortium (IDWGSC)"/>
            <person name="Milanesi L."/>
        </authorList>
    </citation>
    <scope>NUCLEOTIDE SEQUENCE [LARGE SCALE GENOMIC DNA]</scope>
    <source>
        <strain evidence="10">cv. Svevo</strain>
    </source>
</reference>